<reference evidence="3" key="1">
    <citation type="submission" date="2016-06" db="UniProtKB">
        <authorList>
            <consortium name="WormBaseParasite"/>
        </authorList>
    </citation>
    <scope>IDENTIFICATION</scope>
</reference>
<dbReference type="EMBL" id="UYRT01119757">
    <property type="protein sequence ID" value="VDN49994.1"/>
    <property type="molecule type" value="Genomic_DNA"/>
</dbReference>
<sequence length="32" mass="3535">MVLFQPVPVSKSIAPGRTDIIGKAHGPYRNRE</sequence>
<reference evidence="1 2" key="2">
    <citation type="submission" date="2018-11" db="EMBL/GenBank/DDBJ databases">
        <authorList>
            <consortium name="Pathogen Informatics"/>
        </authorList>
    </citation>
    <scope>NUCLEOTIDE SEQUENCE [LARGE SCALE GENOMIC DNA]</scope>
</reference>
<name>A0A183F1N2_9BILA</name>
<keyword evidence="2" id="KW-1185">Reference proteome</keyword>
<accession>A0A183F1N2</accession>
<proteinExistence type="predicted"/>
<dbReference type="WBParaSite" id="GPUH_0002715301-mRNA-1">
    <property type="protein sequence ID" value="GPUH_0002715301-mRNA-1"/>
    <property type="gene ID" value="GPUH_0002715301"/>
</dbReference>
<protein>
    <submittedName>
        <fullName evidence="3">Methyltransferase</fullName>
    </submittedName>
</protein>
<organism evidence="3">
    <name type="scientific">Gongylonema pulchrum</name>
    <dbReference type="NCBI Taxonomy" id="637853"/>
    <lineage>
        <taxon>Eukaryota</taxon>
        <taxon>Metazoa</taxon>
        <taxon>Ecdysozoa</taxon>
        <taxon>Nematoda</taxon>
        <taxon>Chromadorea</taxon>
        <taxon>Rhabditida</taxon>
        <taxon>Spirurina</taxon>
        <taxon>Spiruromorpha</taxon>
        <taxon>Spiruroidea</taxon>
        <taxon>Gongylonematidae</taxon>
        <taxon>Gongylonema</taxon>
    </lineage>
</organism>
<dbReference type="AlphaFoldDB" id="A0A183F1N2"/>
<gene>
    <name evidence="1" type="ORF">GPUH_LOCUS27125</name>
</gene>
<evidence type="ECO:0000313" key="2">
    <source>
        <dbReference type="Proteomes" id="UP000271098"/>
    </source>
</evidence>
<dbReference type="Proteomes" id="UP000271098">
    <property type="component" value="Unassembled WGS sequence"/>
</dbReference>
<evidence type="ECO:0000313" key="1">
    <source>
        <dbReference type="EMBL" id="VDN49994.1"/>
    </source>
</evidence>
<evidence type="ECO:0000313" key="3">
    <source>
        <dbReference type="WBParaSite" id="GPUH_0002715301-mRNA-1"/>
    </source>
</evidence>